<dbReference type="EMBL" id="BARS01045890">
    <property type="protein sequence ID" value="GAG37693.1"/>
    <property type="molecule type" value="Genomic_DNA"/>
</dbReference>
<evidence type="ECO:0000313" key="1">
    <source>
        <dbReference type="EMBL" id="GAG37693.1"/>
    </source>
</evidence>
<dbReference type="InterPro" id="IPR002591">
    <property type="entry name" value="Phosphodiest/P_Trfase"/>
</dbReference>
<sequence>MNGGPSRPKVVILGLDGVGWSLIQALTAKGVMPHLKALVRESICGEMLSTLPEISPVAWTTFFTARNPGVHGIFGFTEFKGPGYQVRLNGSGQIQAPTLWDWLGLKNFRSVVLNVPMTYPAQPLSG</sequence>
<accession>X0XM09</accession>
<dbReference type="Pfam" id="PF01663">
    <property type="entry name" value="Phosphodiest"/>
    <property type="match status" value="1"/>
</dbReference>
<dbReference type="AlphaFoldDB" id="X0XM09"/>
<dbReference type="Gene3D" id="3.40.720.10">
    <property type="entry name" value="Alkaline Phosphatase, subunit A"/>
    <property type="match status" value="1"/>
</dbReference>
<gene>
    <name evidence="1" type="ORF">S01H1_69153</name>
</gene>
<feature type="non-terminal residue" evidence="1">
    <location>
        <position position="126"/>
    </location>
</feature>
<reference evidence="1" key="1">
    <citation type="journal article" date="2014" name="Front. Microbiol.">
        <title>High frequency of phylogenetically diverse reductive dehalogenase-homologous genes in deep subseafloor sedimentary metagenomes.</title>
        <authorList>
            <person name="Kawai M."/>
            <person name="Futagami T."/>
            <person name="Toyoda A."/>
            <person name="Takaki Y."/>
            <person name="Nishi S."/>
            <person name="Hori S."/>
            <person name="Arai W."/>
            <person name="Tsubouchi T."/>
            <person name="Morono Y."/>
            <person name="Uchiyama I."/>
            <person name="Ito T."/>
            <person name="Fujiyama A."/>
            <person name="Inagaki F."/>
            <person name="Takami H."/>
        </authorList>
    </citation>
    <scope>NUCLEOTIDE SEQUENCE</scope>
    <source>
        <strain evidence="1">Expedition CK06-06</strain>
    </source>
</reference>
<organism evidence="1">
    <name type="scientific">marine sediment metagenome</name>
    <dbReference type="NCBI Taxonomy" id="412755"/>
    <lineage>
        <taxon>unclassified sequences</taxon>
        <taxon>metagenomes</taxon>
        <taxon>ecological metagenomes</taxon>
    </lineage>
</organism>
<proteinExistence type="predicted"/>
<comment type="caution">
    <text evidence="1">The sequence shown here is derived from an EMBL/GenBank/DDBJ whole genome shotgun (WGS) entry which is preliminary data.</text>
</comment>
<name>X0XM09_9ZZZZ</name>
<protein>
    <recommendedName>
        <fullName evidence="2">Phosphodiesterase</fullName>
    </recommendedName>
</protein>
<evidence type="ECO:0008006" key="2">
    <source>
        <dbReference type="Google" id="ProtNLM"/>
    </source>
</evidence>
<dbReference type="SUPFAM" id="SSF53649">
    <property type="entry name" value="Alkaline phosphatase-like"/>
    <property type="match status" value="1"/>
</dbReference>
<dbReference type="InterPro" id="IPR017850">
    <property type="entry name" value="Alkaline_phosphatase_core_sf"/>
</dbReference>